<dbReference type="OrthoDB" id="3035481at2"/>
<keyword evidence="3" id="KW-1185">Reference proteome</keyword>
<evidence type="ECO:0000313" key="3">
    <source>
        <dbReference type="Proteomes" id="UP000198577"/>
    </source>
</evidence>
<name>A0A1I5UK21_9FIRM</name>
<dbReference type="Proteomes" id="UP000198577">
    <property type="component" value="Unassembled WGS sequence"/>
</dbReference>
<accession>A0A1I5UK21</accession>
<organism evidence="2 3">
    <name type="scientific">Caldicoprobacter faecalis</name>
    <dbReference type="NCBI Taxonomy" id="937334"/>
    <lineage>
        <taxon>Bacteria</taxon>
        <taxon>Bacillati</taxon>
        <taxon>Bacillota</taxon>
        <taxon>Clostridia</taxon>
        <taxon>Caldicoprobacterales</taxon>
        <taxon>Caldicoprobacteraceae</taxon>
        <taxon>Caldicoprobacter</taxon>
    </lineage>
</organism>
<proteinExistence type="predicted"/>
<dbReference type="RefSeq" id="WP_092282141.1">
    <property type="nucleotide sequence ID" value="NZ_FOXR01000007.1"/>
</dbReference>
<dbReference type="PROSITE" id="PS51257">
    <property type="entry name" value="PROKAR_LIPOPROTEIN"/>
    <property type="match status" value="1"/>
</dbReference>
<reference evidence="2 3" key="1">
    <citation type="submission" date="2016-10" db="EMBL/GenBank/DDBJ databases">
        <authorList>
            <person name="de Groot N.N."/>
        </authorList>
    </citation>
    <scope>NUCLEOTIDE SEQUENCE [LARGE SCALE GENOMIC DNA]</scope>
    <source>
        <strain evidence="2 3">DSM 20678</strain>
    </source>
</reference>
<dbReference type="AlphaFoldDB" id="A0A1I5UK21"/>
<feature type="signal peptide" evidence="1">
    <location>
        <begin position="1"/>
        <end position="18"/>
    </location>
</feature>
<evidence type="ECO:0000313" key="2">
    <source>
        <dbReference type="EMBL" id="SFP95387.1"/>
    </source>
</evidence>
<sequence length="200" mass="22683">MNKIGFTLFLIIILSFMACSTQNEVGTNGLNGGIGIDILSENIGKTKEVVFKSLNLKEGKNVELSDKMAGAYILKDEQKFYGEDFLLALNFDANNDKMYGFMYIKDFEDNLKDGYNLTKKLYQDLTKEYGDPTTYPESPNSISKIPSYEELATDRISHYMETWKVNDEISVTLEMKYIPDTGIRIAVQYAVLVPTTRTRG</sequence>
<feature type="chain" id="PRO_5038641415" description="Lipoprotein" evidence="1">
    <location>
        <begin position="19"/>
        <end position="200"/>
    </location>
</feature>
<keyword evidence="1" id="KW-0732">Signal</keyword>
<evidence type="ECO:0000256" key="1">
    <source>
        <dbReference type="SAM" id="SignalP"/>
    </source>
</evidence>
<dbReference type="EMBL" id="FOXR01000007">
    <property type="protein sequence ID" value="SFP95387.1"/>
    <property type="molecule type" value="Genomic_DNA"/>
</dbReference>
<gene>
    <name evidence="2" type="ORF">SAMN05444406_10762</name>
</gene>
<protein>
    <recommendedName>
        <fullName evidence="4">Lipoprotein</fullName>
    </recommendedName>
</protein>
<evidence type="ECO:0008006" key="4">
    <source>
        <dbReference type="Google" id="ProtNLM"/>
    </source>
</evidence>